<evidence type="ECO:0000256" key="1">
    <source>
        <dbReference type="ARBA" id="ARBA00004127"/>
    </source>
</evidence>
<feature type="region of interest" description="Disordered" evidence="7">
    <location>
        <begin position="43"/>
        <end position="67"/>
    </location>
</feature>
<dbReference type="Proteomes" id="UP001212841">
    <property type="component" value="Unassembled WGS sequence"/>
</dbReference>
<dbReference type="AlphaFoldDB" id="A0AAD5X095"/>
<feature type="transmembrane region" description="Helical" evidence="8">
    <location>
        <begin position="447"/>
        <end position="464"/>
    </location>
</feature>
<keyword evidence="6 8" id="KW-0472">Membrane</keyword>
<dbReference type="PRINTS" id="PR01036">
    <property type="entry name" value="TCRTETB"/>
</dbReference>
<feature type="transmembrane region" description="Helical" evidence="8">
    <location>
        <begin position="260"/>
        <end position="278"/>
    </location>
</feature>
<dbReference type="InterPro" id="IPR011701">
    <property type="entry name" value="MFS"/>
</dbReference>
<feature type="compositionally biased region" description="Basic and acidic residues" evidence="7">
    <location>
        <begin position="55"/>
        <end position="67"/>
    </location>
</feature>
<feature type="transmembrane region" description="Helical" evidence="8">
    <location>
        <begin position="315"/>
        <end position="336"/>
    </location>
</feature>
<feature type="transmembrane region" description="Helical" evidence="8">
    <location>
        <begin position="378"/>
        <end position="398"/>
    </location>
</feature>
<comment type="caution">
    <text evidence="10">The sequence shown here is derived from an EMBL/GenBank/DDBJ whole genome shotgun (WGS) entry which is preliminary data.</text>
</comment>
<feature type="transmembrane region" description="Helical" evidence="8">
    <location>
        <begin position="484"/>
        <end position="505"/>
    </location>
</feature>
<reference evidence="10" key="1">
    <citation type="submission" date="2020-05" db="EMBL/GenBank/DDBJ databases">
        <title>Phylogenomic resolution of chytrid fungi.</title>
        <authorList>
            <person name="Stajich J.E."/>
            <person name="Amses K."/>
            <person name="Simmons R."/>
            <person name="Seto K."/>
            <person name="Myers J."/>
            <person name="Bonds A."/>
            <person name="Quandt C.A."/>
            <person name="Barry K."/>
            <person name="Liu P."/>
            <person name="Grigoriev I."/>
            <person name="Longcore J.E."/>
            <person name="James T.Y."/>
        </authorList>
    </citation>
    <scope>NUCLEOTIDE SEQUENCE</scope>
    <source>
        <strain evidence="10">JEL0318</strain>
    </source>
</reference>
<dbReference type="InterPro" id="IPR036259">
    <property type="entry name" value="MFS_trans_sf"/>
</dbReference>
<feature type="transmembrane region" description="Helical" evidence="8">
    <location>
        <begin position="418"/>
        <end position="435"/>
    </location>
</feature>
<dbReference type="GO" id="GO:0005886">
    <property type="term" value="C:plasma membrane"/>
    <property type="evidence" value="ECO:0007669"/>
    <property type="project" value="TreeGrafter"/>
</dbReference>
<feature type="transmembrane region" description="Helical" evidence="8">
    <location>
        <begin position="150"/>
        <end position="172"/>
    </location>
</feature>
<feature type="transmembrane region" description="Helical" evidence="8">
    <location>
        <begin position="97"/>
        <end position="119"/>
    </location>
</feature>
<feature type="transmembrane region" description="Helical" evidence="8">
    <location>
        <begin position="581"/>
        <end position="604"/>
    </location>
</feature>
<feature type="transmembrane region" description="Helical" evidence="8">
    <location>
        <begin position="224"/>
        <end position="248"/>
    </location>
</feature>
<evidence type="ECO:0000256" key="5">
    <source>
        <dbReference type="ARBA" id="ARBA00022989"/>
    </source>
</evidence>
<gene>
    <name evidence="10" type="ORF">HK097_002273</name>
</gene>
<dbReference type="FunFam" id="1.20.1720.10:FF:000013">
    <property type="entry name" value="Related to multidrug resistance proteins"/>
    <property type="match status" value="1"/>
</dbReference>
<feature type="transmembrane region" description="Helical" evidence="8">
    <location>
        <begin position="616"/>
        <end position="635"/>
    </location>
</feature>
<dbReference type="SUPFAM" id="SSF103473">
    <property type="entry name" value="MFS general substrate transporter"/>
    <property type="match status" value="1"/>
</dbReference>
<keyword evidence="4 8" id="KW-0812">Transmembrane</keyword>
<feature type="compositionally biased region" description="Basic and acidic residues" evidence="7">
    <location>
        <begin position="17"/>
        <end position="28"/>
    </location>
</feature>
<dbReference type="PANTHER" id="PTHR23501">
    <property type="entry name" value="MAJOR FACILITATOR SUPERFAMILY"/>
    <property type="match status" value="1"/>
</dbReference>
<protein>
    <recommendedName>
        <fullName evidence="9">Major facilitator superfamily (MFS) profile domain-containing protein</fullName>
    </recommendedName>
</protein>
<dbReference type="InterPro" id="IPR020846">
    <property type="entry name" value="MFS_dom"/>
</dbReference>
<feature type="transmembrane region" description="Helical" evidence="8">
    <location>
        <begin position="517"/>
        <end position="540"/>
    </location>
</feature>
<sequence length="737" mass="77644">MAETIDTKPPPPQRADSLSEKRPDRPTRIESVAVIDTALASLESIGGPGGAREPPNNKEVSDALEKSDSDVTVLGGTIPSLGRKVDKHAEAKSAKKLILMIVVAMLALGSAVTVLAGAFCVAGKCGHTGYCETGRIDYAECREQGRSAGIALLVAGCLFGAAGILVFFRFLASLRTKHSSAGIETYEPKKSLDENRLTVENLRGDVAVEDAEPVMKVTGAQRGLIVFGLALAVFLAALDQTIVAIALPAISNQFNAADKMAWVGTAYFLTATAFIPSYGKLADIFGRKPVFLVSITIFEIGSIWCGAANSMVSLIIARAVAGLGGGGIFSLVIIIIADLAPITERGKYQGIIGACFGVASVAGPLLGGVFVDHVSWRWTFYINGPIGAVTILVVFFLLPFPPVEGNYWAKLKRIDFPGTFLLVTTVIFFLIPLQGGGSQYAWNSPTVIGLLVAGFVLALAFVWVETKYAVEPVIPFELFKNKYVLAVFGTAFGIGMAFMPLVFYAPMYFQVVNGDTATQAGIATIPLIMGVVVFSILTGIACSMTGIYMPFLTIGGAVLTLGSGLMATLDEQSSRGMQVGYLLLAGVGVGLCIQTVLMAAQASVPEEHLAVVTSNTNFWQTIGSVLALAITSAVFNNKLPTYIADNISKVNLPPDVLQQAVAGIAVDGGHGGFSFDRLLDPAIPAEIRAAIVHGLVQAISLIFLCAVPFAAYLTIVTVFIKKERLPVEKRGAPPAAA</sequence>
<evidence type="ECO:0000256" key="2">
    <source>
        <dbReference type="ARBA" id="ARBA00008335"/>
    </source>
</evidence>
<evidence type="ECO:0000256" key="6">
    <source>
        <dbReference type="ARBA" id="ARBA00023136"/>
    </source>
</evidence>
<keyword evidence="5 8" id="KW-1133">Transmembrane helix</keyword>
<keyword evidence="3" id="KW-0813">Transport</keyword>
<dbReference type="EMBL" id="JADGJD010001486">
    <property type="protein sequence ID" value="KAJ3041450.1"/>
    <property type="molecule type" value="Genomic_DNA"/>
</dbReference>
<proteinExistence type="inferred from homology"/>
<evidence type="ECO:0000259" key="9">
    <source>
        <dbReference type="PROSITE" id="PS50850"/>
    </source>
</evidence>
<dbReference type="Pfam" id="PF07690">
    <property type="entry name" value="MFS_1"/>
    <property type="match status" value="1"/>
</dbReference>
<feature type="transmembrane region" description="Helical" evidence="8">
    <location>
        <begin position="290"/>
        <end position="309"/>
    </location>
</feature>
<feature type="transmembrane region" description="Helical" evidence="8">
    <location>
        <begin position="698"/>
        <end position="720"/>
    </location>
</feature>
<evidence type="ECO:0000256" key="4">
    <source>
        <dbReference type="ARBA" id="ARBA00022692"/>
    </source>
</evidence>
<dbReference type="PANTHER" id="PTHR23501:SF191">
    <property type="entry name" value="VACUOLAR BASIC AMINO ACID TRANSPORTER 4"/>
    <property type="match status" value="1"/>
</dbReference>
<comment type="similarity">
    <text evidence="2">Belongs to the major facilitator superfamily.</text>
</comment>
<name>A0AAD5X095_9FUNG</name>
<evidence type="ECO:0000313" key="10">
    <source>
        <dbReference type="EMBL" id="KAJ3041450.1"/>
    </source>
</evidence>
<accession>A0AAD5X095</accession>
<feature type="domain" description="Major facilitator superfamily (MFS) profile" evidence="9">
    <location>
        <begin position="225"/>
        <end position="725"/>
    </location>
</feature>
<dbReference type="Gene3D" id="1.20.1720.10">
    <property type="entry name" value="Multidrug resistance protein D"/>
    <property type="match status" value="1"/>
</dbReference>
<comment type="subcellular location">
    <subcellularLocation>
        <location evidence="1">Endomembrane system</location>
        <topology evidence="1">Multi-pass membrane protein</topology>
    </subcellularLocation>
</comment>
<dbReference type="CDD" id="cd17502">
    <property type="entry name" value="MFS_Azr1_MDR_like"/>
    <property type="match status" value="1"/>
</dbReference>
<keyword evidence="11" id="KW-1185">Reference proteome</keyword>
<feature type="region of interest" description="Disordered" evidence="7">
    <location>
        <begin position="1"/>
        <end position="29"/>
    </location>
</feature>
<dbReference type="GO" id="GO:0012505">
    <property type="term" value="C:endomembrane system"/>
    <property type="evidence" value="ECO:0007669"/>
    <property type="project" value="UniProtKB-SubCell"/>
</dbReference>
<dbReference type="GO" id="GO:0022857">
    <property type="term" value="F:transmembrane transporter activity"/>
    <property type="evidence" value="ECO:0007669"/>
    <property type="project" value="InterPro"/>
</dbReference>
<organism evidence="10 11">
    <name type="scientific">Rhizophlyctis rosea</name>
    <dbReference type="NCBI Taxonomy" id="64517"/>
    <lineage>
        <taxon>Eukaryota</taxon>
        <taxon>Fungi</taxon>
        <taxon>Fungi incertae sedis</taxon>
        <taxon>Chytridiomycota</taxon>
        <taxon>Chytridiomycota incertae sedis</taxon>
        <taxon>Chytridiomycetes</taxon>
        <taxon>Rhizophlyctidales</taxon>
        <taxon>Rhizophlyctidaceae</taxon>
        <taxon>Rhizophlyctis</taxon>
    </lineage>
</organism>
<dbReference type="Gene3D" id="1.20.1250.20">
    <property type="entry name" value="MFS general substrate transporter like domains"/>
    <property type="match status" value="1"/>
</dbReference>
<feature type="transmembrane region" description="Helical" evidence="8">
    <location>
        <begin position="348"/>
        <end position="366"/>
    </location>
</feature>
<evidence type="ECO:0000313" key="11">
    <source>
        <dbReference type="Proteomes" id="UP001212841"/>
    </source>
</evidence>
<evidence type="ECO:0000256" key="8">
    <source>
        <dbReference type="SAM" id="Phobius"/>
    </source>
</evidence>
<evidence type="ECO:0000256" key="3">
    <source>
        <dbReference type="ARBA" id="ARBA00022448"/>
    </source>
</evidence>
<evidence type="ECO:0000256" key="7">
    <source>
        <dbReference type="SAM" id="MobiDB-lite"/>
    </source>
</evidence>
<dbReference type="PROSITE" id="PS50850">
    <property type="entry name" value="MFS"/>
    <property type="match status" value="1"/>
</dbReference>
<feature type="transmembrane region" description="Helical" evidence="8">
    <location>
        <begin position="547"/>
        <end position="569"/>
    </location>
</feature>